<evidence type="ECO:0000256" key="16">
    <source>
        <dbReference type="ARBA" id="ARBA00023209"/>
    </source>
</evidence>
<keyword evidence="10 18" id="KW-0808">Transferase</keyword>
<comment type="similarity">
    <text evidence="5 18">Belongs to the CDS family.</text>
</comment>
<feature type="transmembrane region" description="Helical" evidence="19">
    <location>
        <begin position="201"/>
        <end position="222"/>
    </location>
</feature>
<evidence type="ECO:0000256" key="8">
    <source>
        <dbReference type="ARBA" id="ARBA00022475"/>
    </source>
</evidence>
<accession>A0A252F698</accession>
<evidence type="ECO:0000256" key="18">
    <source>
        <dbReference type="RuleBase" id="RU003938"/>
    </source>
</evidence>
<dbReference type="EC" id="2.7.7.41" evidence="6 18"/>
<comment type="catalytic activity">
    <reaction evidence="1 18">
        <text>a 1,2-diacyl-sn-glycero-3-phosphate + CTP + H(+) = a CDP-1,2-diacyl-sn-glycerol + diphosphate</text>
        <dbReference type="Rhea" id="RHEA:16229"/>
        <dbReference type="ChEBI" id="CHEBI:15378"/>
        <dbReference type="ChEBI" id="CHEBI:33019"/>
        <dbReference type="ChEBI" id="CHEBI:37563"/>
        <dbReference type="ChEBI" id="CHEBI:58332"/>
        <dbReference type="ChEBI" id="CHEBI:58608"/>
        <dbReference type="EC" id="2.7.7.41"/>
    </reaction>
</comment>
<reference evidence="20 21" key="1">
    <citation type="submission" date="2017-05" db="EMBL/GenBank/DDBJ databases">
        <title>Butyricicoccus porcorum sp. nov. a butyrate-producing bacterium from the swine intestinal tract.</title>
        <authorList>
            <person name="Trachsel J."/>
            <person name="Humphrey S."/>
            <person name="Allen H.K."/>
        </authorList>
    </citation>
    <scope>NUCLEOTIDE SEQUENCE [LARGE SCALE GENOMIC DNA]</scope>
    <source>
        <strain evidence="20">BB10</strain>
    </source>
</reference>
<dbReference type="InterPro" id="IPR000374">
    <property type="entry name" value="PC_trans"/>
</dbReference>
<dbReference type="OrthoDB" id="9799199at2"/>
<dbReference type="PROSITE" id="PS01315">
    <property type="entry name" value="CDS"/>
    <property type="match status" value="1"/>
</dbReference>
<keyword evidence="14" id="KW-0443">Lipid metabolism</keyword>
<dbReference type="EMBL" id="NHOC01000002">
    <property type="protein sequence ID" value="OUM21295.1"/>
    <property type="molecule type" value="Genomic_DNA"/>
</dbReference>
<evidence type="ECO:0000256" key="12">
    <source>
        <dbReference type="ARBA" id="ARBA00022695"/>
    </source>
</evidence>
<evidence type="ECO:0000256" key="15">
    <source>
        <dbReference type="ARBA" id="ARBA00023136"/>
    </source>
</evidence>
<evidence type="ECO:0000256" key="4">
    <source>
        <dbReference type="ARBA" id="ARBA00005189"/>
    </source>
</evidence>
<dbReference type="PANTHER" id="PTHR46382">
    <property type="entry name" value="PHOSPHATIDATE CYTIDYLYLTRANSFERASE"/>
    <property type="match status" value="1"/>
</dbReference>
<dbReference type="RefSeq" id="WP_087017093.1">
    <property type="nucleotide sequence ID" value="NZ_CP178353.1"/>
</dbReference>
<evidence type="ECO:0000256" key="13">
    <source>
        <dbReference type="ARBA" id="ARBA00022989"/>
    </source>
</evidence>
<evidence type="ECO:0000256" key="17">
    <source>
        <dbReference type="ARBA" id="ARBA00023264"/>
    </source>
</evidence>
<evidence type="ECO:0000256" key="1">
    <source>
        <dbReference type="ARBA" id="ARBA00001698"/>
    </source>
</evidence>
<dbReference type="UniPathway" id="UPA00557">
    <property type="reaction ID" value="UER00614"/>
</dbReference>
<comment type="pathway">
    <text evidence="3 18">Phospholipid metabolism; CDP-diacylglycerol biosynthesis; CDP-diacylglycerol from sn-glycerol 3-phosphate: step 3/3.</text>
</comment>
<comment type="caution">
    <text evidence="20">The sequence shown here is derived from an EMBL/GenBank/DDBJ whole genome shotgun (WGS) entry which is preliminary data.</text>
</comment>
<feature type="transmembrane region" description="Helical" evidence="19">
    <location>
        <begin position="107"/>
        <end position="124"/>
    </location>
</feature>
<feature type="transmembrane region" description="Helical" evidence="19">
    <location>
        <begin position="136"/>
        <end position="155"/>
    </location>
</feature>
<evidence type="ECO:0000256" key="7">
    <source>
        <dbReference type="ARBA" id="ARBA00019373"/>
    </source>
</evidence>
<gene>
    <name evidence="20" type="ORF">CBW42_01625</name>
</gene>
<comment type="subcellular location">
    <subcellularLocation>
        <location evidence="2">Cell membrane</location>
        <topology evidence="2">Multi-pass membrane protein</topology>
    </subcellularLocation>
</comment>
<dbReference type="AlphaFoldDB" id="A0A252F698"/>
<feature type="transmembrane region" description="Helical" evidence="19">
    <location>
        <begin position="6"/>
        <end position="34"/>
    </location>
</feature>
<comment type="pathway">
    <text evidence="4">Lipid metabolism.</text>
</comment>
<keyword evidence="11 18" id="KW-0812">Transmembrane</keyword>
<evidence type="ECO:0000256" key="2">
    <source>
        <dbReference type="ARBA" id="ARBA00004651"/>
    </source>
</evidence>
<evidence type="ECO:0000256" key="5">
    <source>
        <dbReference type="ARBA" id="ARBA00010185"/>
    </source>
</evidence>
<feature type="transmembrane region" description="Helical" evidence="19">
    <location>
        <begin position="176"/>
        <end position="195"/>
    </location>
</feature>
<organism evidence="20 21">
    <name type="scientific">Butyricicoccus porcorum</name>
    <dbReference type="NCBI Taxonomy" id="1945634"/>
    <lineage>
        <taxon>Bacteria</taxon>
        <taxon>Bacillati</taxon>
        <taxon>Bacillota</taxon>
        <taxon>Clostridia</taxon>
        <taxon>Eubacteriales</taxon>
        <taxon>Butyricicoccaceae</taxon>
        <taxon>Butyricicoccus</taxon>
    </lineage>
</organism>
<dbReference type="GO" id="GO:0005886">
    <property type="term" value="C:plasma membrane"/>
    <property type="evidence" value="ECO:0007669"/>
    <property type="project" value="UniProtKB-SubCell"/>
</dbReference>
<dbReference type="GO" id="GO:0016024">
    <property type="term" value="P:CDP-diacylglycerol biosynthetic process"/>
    <property type="evidence" value="ECO:0007669"/>
    <property type="project" value="UniProtKB-UniPathway"/>
</dbReference>
<evidence type="ECO:0000256" key="9">
    <source>
        <dbReference type="ARBA" id="ARBA00022516"/>
    </source>
</evidence>
<evidence type="ECO:0000313" key="21">
    <source>
        <dbReference type="Proteomes" id="UP000194903"/>
    </source>
</evidence>
<keyword evidence="15 19" id="KW-0472">Membrane</keyword>
<keyword evidence="17" id="KW-1208">Phospholipid metabolism</keyword>
<evidence type="ECO:0000256" key="6">
    <source>
        <dbReference type="ARBA" id="ARBA00012487"/>
    </source>
</evidence>
<proteinExistence type="inferred from homology"/>
<protein>
    <recommendedName>
        <fullName evidence="7 18">Phosphatidate cytidylyltransferase</fullName>
        <ecNumber evidence="6 18">2.7.7.41</ecNumber>
    </recommendedName>
</protein>
<evidence type="ECO:0000256" key="3">
    <source>
        <dbReference type="ARBA" id="ARBA00005119"/>
    </source>
</evidence>
<dbReference type="Pfam" id="PF01148">
    <property type="entry name" value="CTP_transf_1"/>
    <property type="match status" value="1"/>
</dbReference>
<keyword evidence="8" id="KW-1003">Cell membrane</keyword>
<feature type="transmembrane region" description="Helical" evidence="19">
    <location>
        <begin position="77"/>
        <end position="95"/>
    </location>
</feature>
<keyword evidence="13 19" id="KW-1133">Transmembrane helix</keyword>
<keyword evidence="12 18" id="KW-0548">Nucleotidyltransferase</keyword>
<evidence type="ECO:0000256" key="10">
    <source>
        <dbReference type="ARBA" id="ARBA00022679"/>
    </source>
</evidence>
<sequence length="274" mass="28904">MKTRVTFGVVGAIVVVVVLFFCPPIVAQLCMMALSVIAAQEFTAAVAGKDGRHLQVAAMLLALGTSMASARNSYNEYWLRAMLLAGVVVLFAILLRCHKKIGFTEIAGAYFGGIIIPYMLMSLIRMFTMTEANGKVYILIPLLAAWGSDTFALFAGMAFGKHKLAPVISPKKTIEGSVGGVAGAVVLMVLYGLAVNALADAGMSIALCVAIGLFGAVLGQVGDLSFSIVKRKVGIKDYGKIFPGHGGVLDRFDSVIFVAPAVELLLHLFTTLGI</sequence>
<keyword evidence="16" id="KW-0594">Phospholipid biosynthesis</keyword>
<dbReference type="Proteomes" id="UP000194903">
    <property type="component" value="Unassembled WGS sequence"/>
</dbReference>
<dbReference type="GO" id="GO:0004605">
    <property type="term" value="F:phosphatidate cytidylyltransferase activity"/>
    <property type="evidence" value="ECO:0007669"/>
    <property type="project" value="UniProtKB-EC"/>
</dbReference>
<evidence type="ECO:0000256" key="14">
    <source>
        <dbReference type="ARBA" id="ARBA00023098"/>
    </source>
</evidence>
<evidence type="ECO:0000313" key="20">
    <source>
        <dbReference type="EMBL" id="OUM21295.1"/>
    </source>
</evidence>
<evidence type="ECO:0000256" key="11">
    <source>
        <dbReference type="ARBA" id="ARBA00022692"/>
    </source>
</evidence>
<evidence type="ECO:0000256" key="19">
    <source>
        <dbReference type="SAM" id="Phobius"/>
    </source>
</evidence>
<dbReference type="PANTHER" id="PTHR46382:SF1">
    <property type="entry name" value="PHOSPHATIDATE CYTIDYLYLTRANSFERASE"/>
    <property type="match status" value="1"/>
</dbReference>
<keyword evidence="21" id="KW-1185">Reference proteome</keyword>
<name>A0A252F698_9FIRM</name>
<keyword evidence="9" id="KW-0444">Lipid biosynthesis</keyword>